<dbReference type="NCBIfam" id="TIGR01536">
    <property type="entry name" value="asn_synth_AEB"/>
    <property type="match status" value="1"/>
</dbReference>
<dbReference type="FunFam" id="3.60.20.10:FF:000155">
    <property type="entry name" value="Asparagine synthetase (Eurofung)"/>
    <property type="match status" value="1"/>
</dbReference>
<keyword evidence="16" id="KW-1185">Reference proteome</keyword>
<dbReference type="InterPro" id="IPR033738">
    <property type="entry name" value="AsnB_N"/>
</dbReference>
<dbReference type="InterPro" id="IPR017932">
    <property type="entry name" value="GATase_2_dom"/>
</dbReference>
<reference evidence="15" key="1">
    <citation type="submission" date="2021-01" db="EMBL/GenBank/DDBJ databases">
        <authorList>
            <consortium name="Aspergillus puulaauensis MK2 genome sequencing consortium"/>
            <person name="Kazuki M."/>
            <person name="Futagami T."/>
        </authorList>
    </citation>
    <scope>NUCLEOTIDE SEQUENCE</scope>
    <source>
        <strain evidence="15">MK2</strain>
    </source>
</reference>
<dbReference type="KEGG" id="apuu:APUU_10564A"/>
<evidence type="ECO:0000256" key="9">
    <source>
        <dbReference type="ARBA" id="ARBA00048741"/>
    </source>
</evidence>
<comment type="catalytic activity">
    <reaction evidence="9">
        <text>L-aspartate + L-glutamine + ATP + H2O = L-asparagine + L-glutamate + AMP + diphosphate + H(+)</text>
        <dbReference type="Rhea" id="RHEA:12228"/>
        <dbReference type="ChEBI" id="CHEBI:15377"/>
        <dbReference type="ChEBI" id="CHEBI:15378"/>
        <dbReference type="ChEBI" id="CHEBI:29985"/>
        <dbReference type="ChEBI" id="CHEBI:29991"/>
        <dbReference type="ChEBI" id="CHEBI:30616"/>
        <dbReference type="ChEBI" id="CHEBI:33019"/>
        <dbReference type="ChEBI" id="CHEBI:58048"/>
        <dbReference type="ChEBI" id="CHEBI:58359"/>
        <dbReference type="ChEBI" id="CHEBI:456215"/>
        <dbReference type="EC" id="6.3.5.4"/>
    </reaction>
</comment>
<feature type="binding site" evidence="12">
    <location>
        <position position="310"/>
    </location>
    <ligand>
        <name>ATP</name>
        <dbReference type="ChEBI" id="CHEBI:30616"/>
    </ligand>
</feature>
<dbReference type="InterPro" id="IPR029055">
    <property type="entry name" value="Ntn_hydrolases_N"/>
</dbReference>
<dbReference type="RefSeq" id="XP_041549930.1">
    <property type="nucleotide sequence ID" value="XM_041702196.1"/>
</dbReference>
<keyword evidence="4 10" id="KW-0547">Nucleotide-binding</keyword>
<dbReference type="OrthoDB" id="409189at2759"/>
<protein>
    <recommendedName>
        <fullName evidence="1">asparagine synthase (glutamine-hydrolyzing)</fullName>
        <ecNumber evidence="1">6.3.5.4</ecNumber>
    </recommendedName>
</protein>
<accession>A0A7R7XAE8</accession>
<keyword evidence="7 11" id="KW-0315">Glutamine amidotransferase</keyword>
<dbReference type="EC" id="6.3.5.4" evidence="1"/>
<gene>
    <name evidence="15" type="ORF">APUU_10564A</name>
</gene>
<sequence>MCGLTAILCLRGGACENNVDPQVLDRQMDESLELVKHRGPDARGQWFSPDHCVGLGHARFSIIDLSPAGNQPFHDQEETVHAVVNGELYDHEKYREELASEYDFKSNSDCEIVIALYRHYGISFLSKLRGEFALVLWDAKRKLFFAARDRYGIKSLYYTVVNNKLLVATEMKSFLPFGWQPEWSVENLLRKGWLWDTQLYFKGVHRLDPGQYLISRNYGAPEIGTYWDLSYPDKTTPCPLTEEEIILKLRKLLLESVKLRLRADVEVGIYLSGGLDSSAIAGMTAHLIKQGELLGNDSSGDISKMSCYTIRFGKDTGVDESDIAQRTADWIGVDLHPVTMDEQEIASRFEDTIWFTETPIPDVNGMGRVAVGELAHSHGKKVILTGEGSDEHFGGYPDMLSKIFLEPDLSYPPPPFEMPDSAKLFEVGREAIPPPYPSPASTKRMLNNSSIFSRVNSFYNLPFAPWTAKYAIDDDLETAFAEHFGAQTLANISEKWHPLHSASYQWTKSIMVNYILRYIGDGADMAHQIETRPPFLDHHVTEFANQIPPSLKIRYDPVNKVLREKYILREAMKPFVTDEIMNRTKRAYLGPSSYKEDGPLCQAVQRLVTEENVKRLGFVDWDQVQDHVTKGFRDGDQKCFRSSLFVAQLVVLSQRFGVKTATDIA</sequence>
<organism evidence="15 16">
    <name type="scientific">Aspergillus puulaauensis</name>
    <dbReference type="NCBI Taxonomy" id="1220207"/>
    <lineage>
        <taxon>Eukaryota</taxon>
        <taxon>Fungi</taxon>
        <taxon>Dikarya</taxon>
        <taxon>Ascomycota</taxon>
        <taxon>Pezizomycotina</taxon>
        <taxon>Eurotiomycetes</taxon>
        <taxon>Eurotiomycetidae</taxon>
        <taxon>Eurotiales</taxon>
        <taxon>Aspergillaceae</taxon>
        <taxon>Aspergillus</taxon>
    </lineage>
</organism>
<evidence type="ECO:0000256" key="13">
    <source>
        <dbReference type="PIRSR" id="PIRSR001589-3"/>
    </source>
</evidence>
<reference evidence="15" key="2">
    <citation type="submission" date="2021-02" db="EMBL/GenBank/DDBJ databases">
        <title>Aspergillus puulaauensis MK2 genome sequence.</title>
        <authorList>
            <person name="Futagami T."/>
            <person name="Mori K."/>
            <person name="Kadooka C."/>
            <person name="Tanaka T."/>
        </authorList>
    </citation>
    <scope>NUCLEOTIDE SEQUENCE</scope>
    <source>
        <strain evidence="15">MK2</strain>
    </source>
</reference>
<evidence type="ECO:0000256" key="10">
    <source>
        <dbReference type="PIRNR" id="PIRNR001589"/>
    </source>
</evidence>
<evidence type="ECO:0000259" key="14">
    <source>
        <dbReference type="PROSITE" id="PS51278"/>
    </source>
</evidence>
<dbReference type="GO" id="GO:0005524">
    <property type="term" value="F:ATP binding"/>
    <property type="evidence" value="ECO:0007669"/>
    <property type="project" value="UniProtKB-KW"/>
</dbReference>
<name>A0A7R7XAE8_9EURO</name>
<feature type="site" description="Important for beta-aspartyl-AMP intermediate formation" evidence="13">
    <location>
        <position position="387"/>
    </location>
</feature>
<dbReference type="PANTHER" id="PTHR11772:SF17">
    <property type="entry name" value="ASPARAGINE SYNTHETASE (EUROFUNG)"/>
    <property type="match status" value="1"/>
</dbReference>
<dbReference type="PANTHER" id="PTHR11772">
    <property type="entry name" value="ASPARAGINE SYNTHETASE"/>
    <property type="match status" value="1"/>
</dbReference>
<dbReference type="InterPro" id="IPR014729">
    <property type="entry name" value="Rossmann-like_a/b/a_fold"/>
</dbReference>
<evidence type="ECO:0000256" key="1">
    <source>
        <dbReference type="ARBA" id="ARBA00012737"/>
    </source>
</evidence>
<keyword evidence="6 11" id="KW-0061">Asparagine biosynthesis</keyword>
<dbReference type="GeneID" id="64967741"/>
<dbReference type="Gene3D" id="3.40.50.620">
    <property type="entry name" value="HUPs"/>
    <property type="match status" value="1"/>
</dbReference>
<evidence type="ECO:0000256" key="2">
    <source>
        <dbReference type="ARBA" id="ARBA00022598"/>
    </source>
</evidence>
<keyword evidence="5 10" id="KW-0067">ATP-binding</keyword>
<keyword evidence="2" id="KW-0436">Ligase</keyword>
<feature type="active site" description="For GATase activity" evidence="11">
    <location>
        <position position="2"/>
    </location>
</feature>
<dbReference type="SUPFAM" id="SSF52402">
    <property type="entry name" value="Adenine nucleotide alpha hydrolases-like"/>
    <property type="match status" value="1"/>
</dbReference>
<keyword evidence="3 11" id="KW-0028">Amino-acid biosynthesis</keyword>
<dbReference type="InterPro" id="IPR001962">
    <property type="entry name" value="Asn_synthase"/>
</dbReference>
<feature type="domain" description="Glutamine amidotransferase type-2" evidence="14">
    <location>
        <begin position="2"/>
        <end position="218"/>
    </location>
</feature>
<evidence type="ECO:0000256" key="12">
    <source>
        <dbReference type="PIRSR" id="PIRSR001589-2"/>
    </source>
</evidence>
<evidence type="ECO:0000256" key="4">
    <source>
        <dbReference type="ARBA" id="ARBA00022741"/>
    </source>
</evidence>
<evidence type="ECO:0000313" key="16">
    <source>
        <dbReference type="Proteomes" id="UP000654913"/>
    </source>
</evidence>
<evidence type="ECO:0000313" key="15">
    <source>
        <dbReference type="EMBL" id="BCS17736.1"/>
    </source>
</evidence>
<evidence type="ECO:0000256" key="7">
    <source>
        <dbReference type="ARBA" id="ARBA00022962"/>
    </source>
</evidence>
<dbReference type="SUPFAM" id="SSF56235">
    <property type="entry name" value="N-terminal nucleophile aminohydrolases (Ntn hydrolases)"/>
    <property type="match status" value="1"/>
</dbReference>
<feature type="binding site" evidence="12">
    <location>
        <position position="109"/>
    </location>
    <ligand>
        <name>L-glutamine</name>
        <dbReference type="ChEBI" id="CHEBI:58359"/>
    </ligand>
</feature>
<dbReference type="AlphaFoldDB" id="A0A7R7XAE8"/>
<dbReference type="InterPro" id="IPR006426">
    <property type="entry name" value="Asn_synth_AEB"/>
</dbReference>
<dbReference type="Pfam" id="PF13537">
    <property type="entry name" value="GATase_7"/>
    <property type="match status" value="1"/>
</dbReference>
<dbReference type="CDD" id="cd01991">
    <property type="entry name" value="Asn_synthase_B_C"/>
    <property type="match status" value="1"/>
</dbReference>
<dbReference type="Gene3D" id="3.60.20.10">
    <property type="entry name" value="Glutamine Phosphoribosylpyrophosphate, subunit 1, domain 1"/>
    <property type="match status" value="1"/>
</dbReference>
<dbReference type="Pfam" id="PF00733">
    <property type="entry name" value="Asn_synthase"/>
    <property type="match status" value="1"/>
</dbReference>
<evidence type="ECO:0000256" key="8">
    <source>
        <dbReference type="ARBA" id="ARBA00029440"/>
    </source>
</evidence>
<evidence type="ECO:0000256" key="3">
    <source>
        <dbReference type="ARBA" id="ARBA00022605"/>
    </source>
</evidence>
<dbReference type="CDD" id="cd00712">
    <property type="entry name" value="AsnB"/>
    <property type="match status" value="1"/>
</dbReference>
<comment type="pathway">
    <text evidence="8">Amino-acid biosynthesis.</text>
</comment>
<dbReference type="Proteomes" id="UP000654913">
    <property type="component" value="Chromosome 1"/>
</dbReference>
<evidence type="ECO:0000256" key="11">
    <source>
        <dbReference type="PIRSR" id="PIRSR001589-1"/>
    </source>
</evidence>
<proteinExistence type="predicted"/>
<dbReference type="GO" id="GO:0005829">
    <property type="term" value="C:cytosol"/>
    <property type="evidence" value="ECO:0007669"/>
    <property type="project" value="TreeGrafter"/>
</dbReference>
<dbReference type="GO" id="GO:0004066">
    <property type="term" value="F:asparagine synthase (glutamine-hydrolyzing) activity"/>
    <property type="evidence" value="ECO:0007669"/>
    <property type="project" value="UniProtKB-EC"/>
</dbReference>
<evidence type="ECO:0000256" key="5">
    <source>
        <dbReference type="ARBA" id="ARBA00022840"/>
    </source>
</evidence>
<dbReference type="PROSITE" id="PS51278">
    <property type="entry name" value="GATASE_TYPE_2"/>
    <property type="match status" value="1"/>
</dbReference>
<dbReference type="InterPro" id="IPR050795">
    <property type="entry name" value="Asn_Synthetase"/>
</dbReference>
<dbReference type="EMBL" id="AP024443">
    <property type="protein sequence ID" value="BCS17736.1"/>
    <property type="molecule type" value="Genomic_DNA"/>
</dbReference>
<dbReference type="PIRSF" id="PIRSF001589">
    <property type="entry name" value="Asn_synthetase_glu-h"/>
    <property type="match status" value="1"/>
</dbReference>
<evidence type="ECO:0000256" key="6">
    <source>
        <dbReference type="ARBA" id="ARBA00022888"/>
    </source>
</evidence>
<dbReference type="GO" id="GO:0006529">
    <property type="term" value="P:asparagine biosynthetic process"/>
    <property type="evidence" value="ECO:0007669"/>
    <property type="project" value="UniProtKB-KW"/>
</dbReference>